<feature type="chain" id="PRO_5041262748" evidence="1">
    <location>
        <begin position="22"/>
        <end position="224"/>
    </location>
</feature>
<keyword evidence="1" id="KW-0732">Signal</keyword>
<evidence type="ECO:0000313" key="3">
    <source>
        <dbReference type="Proteomes" id="UP001178507"/>
    </source>
</evidence>
<accession>A0AA36ISB4</accession>
<name>A0AA36ISB4_9DINO</name>
<sequence length="224" mass="25050">MLLKAPALSVVPLLAPGDCCALAAASKPCKSIFDEDRIWAELLVDHFSAGLLLYRDAALASSTPQVQASGRDGREELLALCEGGARQAYKQLVAVDCEPFVLQPRARLILEIHELRDWNRHSRTLLSMRQAERISTVLANHDAATRLRDAMLPETLELIALQAVAAGGDLSLPAKKLQEGMAWGEGVEESLLQILERRAKQRRNWFRKQREFLMQDLHWDFSAN</sequence>
<dbReference type="AlphaFoldDB" id="A0AA36ISB4"/>
<evidence type="ECO:0000313" key="2">
    <source>
        <dbReference type="EMBL" id="CAJ1392000.1"/>
    </source>
</evidence>
<keyword evidence="3" id="KW-1185">Reference proteome</keyword>
<reference evidence="2" key="1">
    <citation type="submission" date="2023-08" db="EMBL/GenBank/DDBJ databases">
        <authorList>
            <person name="Chen Y."/>
            <person name="Shah S."/>
            <person name="Dougan E. K."/>
            <person name="Thang M."/>
            <person name="Chan C."/>
        </authorList>
    </citation>
    <scope>NUCLEOTIDE SEQUENCE</scope>
</reference>
<dbReference type="Proteomes" id="UP001178507">
    <property type="component" value="Unassembled WGS sequence"/>
</dbReference>
<dbReference type="EMBL" id="CAUJNA010002236">
    <property type="protein sequence ID" value="CAJ1392000.1"/>
    <property type="molecule type" value="Genomic_DNA"/>
</dbReference>
<feature type="signal peptide" evidence="1">
    <location>
        <begin position="1"/>
        <end position="21"/>
    </location>
</feature>
<organism evidence="2 3">
    <name type="scientific">Effrenium voratum</name>
    <dbReference type="NCBI Taxonomy" id="2562239"/>
    <lineage>
        <taxon>Eukaryota</taxon>
        <taxon>Sar</taxon>
        <taxon>Alveolata</taxon>
        <taxon>Dinophyceae</taxon>
        <taxon>Suessiales</taxon>
        <taxon>Symbiodiniaceae</taxon>
        <taxon>Effrenium</taxon>
    </lineage>
</organism>
<proteinExistence type="predicted"/>
<gene>
    <name evidence="2" type="ORF">EVOR1521_LOCUS17206</name>
</gene>
<evidence type="ECO:0000256" key="1">
    <source>
        <dbReference type="SAM" id="SignalP"/>
    </source>
</evidence>
<protein>
    <submittedName>
        <fullName evidence="2">Uncharacterized protein</fullName>
    </submittedName>
</protein>
<comment type="caution">
    <text evidence="2">The sequence shown here is derived from an EMBL/GenBank/DDBJ whole genome shotgun (WGS) entry which is preliminary data.</text>
</comment>